<evidence type="ECO:0000256" key="1">
    <source>
        <dbReference type="SAM" id="Phobius"/>
    </source>
</evidence>
<organism evidence="2 3">
    <name type="scientific">Brassica cretica</name>
    <name type="common">Mustard</name>
    <dbReference type="NCBI Taxonomy" id="69181"/>
    <lineage>
        <taxon>Eukaryota</taxon>
        <taxon>Viridiplantae</taxon>
        <taxon>Streptophyta</taxon>
        <taxon>Embryophyta</taxon>
        <taxon>Tracheophyta</taxon>
        <taxon>Spermatophyta</taxon>
        <taxon>Magnoliopsida</taxon>
        <taxon>eudicotyledons</taxon>
        <taxon>Gunneridae</taxon>
        <taxon>Pentapetalae</taxon>
        <taxon>rosids</taxon>
        <taxon>malvids</taxon>
        <taxon>Brassicales</taxon>
        <taxon>Brassicaceae</taxon>
        <taxon>Brassiceae</taxon>
        <taxon>Brassica</taxon>
    </lineage>
</organism>
<name>A0ABQ7C9R5_BRACR</name>
<proteinExistence type="predicted"/>
<keyword evidence="1" id="KW-1133">Transmembrane helix</keyword>
<dbReference type="EMBL" id="QGKV02000832">
    <property type="protein sequence ID" value="KAF3548371.1"/>
    <property type="molecule type" value="Genomic_DNA"/>
</dbReference>
<keyword evidence="1" id="KW-0812">Transmembrane</keyword>
<reference evidence="2 3" key="1">
    <citation type="journal article" date="2020" name="BMC Genomics">
        <title>Intraspecific diversification of the crop wild relative Brassica cretica Lam. using demographic model selection.</title>
        <authorList>
            <person name="Kioukis A."/>
            <person name="Michalopoulou V.A."/>
            <person name="Briers L."/>
            <person name="Pirintsos S."/>
            <person name="Studholme D.J."/>
            <person name="Pavlidis P."/>
            <person name="Sarris P.F."/>
        </authorList>
    </citation>
    <scope>NUCLEOTIDE SEQUENCE [LARGE SCALE GENOMIC DNA]</scope>
    <source>
        <strain evidence="3">cv. PFS-1207/04</strain>
    </source>
</reference>
<comment type="caution">
    <text evidence="2">The sequence shown here is derived from an EMBL/GenBank/DDBJ whole genome shotgun (WGS) entry which is preliminary data.</text>
</comment>
<protein>
    <submittedName>
        <fullName evidence="2">Uncharacterized protein</fullName>
    </submittedName>
</protein>
<gene>
    <name evidence="2" type="ORF">DY000_02009273</name>
</gene>
<feature type="transmembrane region" description="Helical" evidence="1">
    <location>
        <begin position="59"/>
        <end position="78"/>
    </location>
</feature>
<sequence>MRSFMLVTSESSPASSFAASLAPKTLQLVLECPRDWWNSQKVRLASRLPSLSAFTASELGLLFSQLFLFVLINDFLLFRHRFVERRAFPSRSAPGPSWMSVDVFISIIGDIARIQVDMLDFVILRIFHGRRRTFRILVVPGLSSGLAKSSLFPRILVVPRRRIALVLAVKVANIFLNSSSAAALAGALAADTSAAGVWRSVPLLPLRGVCTLSASMAGNMKWVHYGLREIASKGSDQARLELGRHVATERDERSVAT</sequence>
<keyword evidence="3" id="KW-1185">Reference proteome</keyword>
<dbReference type="Proteomes" id="UP000266723">
    <property type="component" value="Unassembled WGS sequence"/>
</dbReference>
<evidence type="ECO:0000313" key="2">
    <source>
        <dbReference type="EMBL" id="KAF3548371.1"/>
    </source>
</evidence>
<keyword evidence="1" id="KW-0472">Membrane</keyword>
<evidence type="ECO:0000313" key="3">
    <source>
        <dbReference type="Proteomes" id="UP000266723"/>
    </source>
</evidence>
<accession>A0ABQ7C9R5</accession>